<dbReference type="Proteomes" id="UP000258016">
    <property type="component" value="Chromosome"/>
</dbReference>
<feature type="compositionally biased region" description="Basic and acidic residues" evidence="1">
    <location>
        <begin position="53"/>
        <end position="67"/>
    </location>
</feature>
<proteinExistence type="predicted"/>
<reference evidence="2 3" key="1">
    <citation type="submission" date="2017-03" db="EMBL/GenBank/DDBJ databases">
        <title>Complete genome sequence of Blastomonas fulva degrading microcsystin LR.</title>
        <authorList>
            <person name="Lee H.-g."/>
            <person name="Jin L."/>
            <person name="oh H.-M."/>
        </authorList>
    </citation>
    <scope>NUCLEOTIDE SEQUENCE [LARGE SCALE GENOMIC DNA]</scope>
    <source>
        <strain evidence="2 3">T2</strain>
    </source>
</reference>
<evidence type="ECO:0000256" key="1">
    <source>
        <dbReference type="SAM" id="MobiDB-lite"/>
    </source>
</evidence>
<dbReference type="InterPro" id="IPR012338">
    <property type="entry name" value="Beta-lactam/transpept-like"/>
</dbReference>
<gene>
    <name evidence="2" type="ORF">B5J99_03600</name>
</gene>
<feature type="region of interest" description="Disordered" evidence="1">
    <location>
        <begin position="53"/>
        <end position="90"/>
    </location>
</feature>
<protein>
    <submittedName>
        <fullName evidence="2">Uncharacterized protein</fullName>
    </submittedName>
</protein>
<dbReference type="RefSeq" id="WP_117351495.1">
    <property type="nucleotide sequence ID" value="NZ_CP020083.1"/>
</dbReference>
<name>A0ABM6M444_9SPHN</name>
<evidence type="ECO:0000313" key="2">
    <source>
        <dbReference type="EMBL" id="ASR50667.1"/>
    </source>
</evidence>
<organism evidence="2 3">
    <name type="scientific">Blastomonas fulva</name>
    <dbReference type="NCBI Taxonomy" id="1550728"/>
    <lineage>
        <taxon>Bacteria</taxon>
        <taxon>Pseudomonadati</taxon>
        <taxon>Pseudomonadota</taxon>
        <taxon>Alphaproteobacteria</taxon>
        <taxon>Sphingomonadales</taxon>
        <taxon>Sphingomonadaceae</taxon>
        <taxon>Blastomonas</taxon>
    </lineage>
</organism>
<dbReference type="SUPFAM" id="SSF56601">
    <property type="entry name" value="beta-lactamase/transpeptidase-like"/>
    <property type="match status" value="1"/>
</dbReference>
<keyword evidence="3" id="KW-1185">Reference proteome</keyword>
<dbReference type="GeneID" id="303484654"/>
<dbReference type="EMBL" id="CP020083">
    <property type="protein sequence ID" value="ASR50667.1"/>
    <property type="molecule type" value="Genomic_DNA"/>
</dbReference>
<sequence>MNLPDDHGYGWWRQTFAVQGRSIDTYLTSGNGGQMLFVIPELEMTVMSQAGHYRDAQRVPRPDHGDLHPSGNSICKGEKTTGQPRPQAGF</sequence>
<dbReference type="Gene3D" id="3.40.710.10">
    <property type="entry name" value="DD-peptidase/beta-lactamase superfamily"/>
    <property type="match status" value="1"/>
</dbReference>
<accession>A0ABM6M444</accession>
<evidence type="ECO:0000313" key="3">
    <source>
        <dbReference type="Proteomes" id="UP000258016"/>
    </source>
</evidence>